<name>T0ZGY3_9ZZZZ</name>
<dbReference type="InterPro" id="IPR046703">
    <property type="entry name" value="DUF6776"/>
</dbReference>
<evidence type="ECO:0000313" key="1">
    <source>
        <dbReference type="EMBL" id="EQD29025.1"/>
    </source>
</evidence>
<dbReference type="AlphaFoldDB" id="T0ZGY3"/>
<sequence length="250" mass="26877">MVAAMPVTPPPDYIVRPRLPGSRTQRLLVLLLALMLLAASFALGHWSAVRGGHTDSTGANAAAMQHEVRTLKQRLAILQRDRQVTRVATAALRRTLSDRGAEIESLRADLAFYTRLIGGDEQAPGLSVAALTLSPVAGTRGYTFNLTLLQTTRGGNPVQGRLALALEGVQGDHAARYDWAQLADARQRDGLPFAFKYFQQLHGMLVLPPGFVPARIHVTLKPTGGGALTRDLAWASALAGKDTTHVPQNP</sequence>
<reference evidence="1" key="1">
    <citation type="submission" date="2013-08" db="EMBL/GenBank/DDBJ databases">
        <authorList>
            <person name="Mendez C."/>
            <person name="Richter M."/>
            <person name="Ferrer M."/>
            <person name="Sanchez J."/>
        </authorList>
    </citation>
    <scope>NUCLEOTIDE SEQUENCE</scope>
</reference>
<organism evidence="1">
    <name type="scientific">mine drainage metagenome</name>
    <dbReference type="NCBI Taxonomy" id="410659"/>
    <lineage>
        <taxon>unclassified sequences</taxon>
        <taxon>metagenomes</taxon>
        <taxon>ecological metagenomes</taxon>
    </lineage>
</organism>
<reference evidence="1" key="2">
    <citation type="journal article" date="2014" name="ISME J.">
        <title>Microbial stratification in low pH oxic and suboxic macroscopic growths along an acid mine drainage.</title>
        <authorList>
            <person name="Mendez-Garcia C."/>
            <person name="Mesa V."/>
            <person name="Sprenger R.R."/>
            <person name="Richter M."/>
            <person name="Diez M.S."/>
            <person name="Solano J."/>
            <person name="Bargiela R."/>
            <person name="Golyshina O.V."/>
            <person name="Manteca A."/>
            <person name="Ramos J.L."/>
            <person name="Gallego J.R."/>
            <person name="Llorente I."/>
            <person name="Martins Dos Santos V.A."/>
            <person name="Jensen O.N."/>
            <person name="Pelaez A.I."/>
            <person name="Sanchez J."/>
            <person name="Ferrer M."/>
        </authorList>
    </citation>
    <scope>NUCLEOTIDE SEQUENCE</scope>
</reference>
<comment type="caution">
    <text evidence="1">The sequence shown here is derived from an EMBL/GenBank/DDBJ whole genome shotgun (WGS) entry which is preliminary data.</text>
</comment>
<protein>
    <submittedName>
        <fullName evidence="1">Uncharacterized protein</fullName>
    </submittedName>
</protein>
<gene>
    <name evidence="1" type="ORF">B1A_20904</name>
</gene>
<proteinExistence type="predicted"/>
<dbReference type="EMBL" id="AUZX01015439">
    <property type="protein sequence ID" value="EQD29025.1"/>
    <property type="molecule type" value="Genomic_DNA"/>
</dbReference>
<accession>T0ZGY3</accession>
<dbReference type="Pfam" id="PF20567">
    <property type="entry name" value="DUF6776"/>
    <property type="match status" value="1"/>
</dbReference>